<reference evidence="2 3" key="1">
    <citation type="submission" date="2016-01" db="EMBL/GenBank/DDBJ databases">
        <title>Biosynthesis of antibiotic leucinostatins and their inhibition on Phytophthora in bio-control Purpureocillium lilacinum.</title>
        <authorList>
            <person name="Wang G."/>
            <person name="Liu Z."/>
            <person name="Lin R."/>
            <person name="Li E."/>
            <person name="Mao Z."/>
            <person name="Ling J."/>
            <person name="Yin W."/>
            <person name="Xie B."/>
        </authorList>
    </citation>
    <scope>NUCLEOTIDE SEQUENCE [LARGE SCALE GENOMIC DNA]</scope>
    <source>
        <strain evidence="2">PLBJ-1</strain>
    </source>
</reference>
<dbReference type="AlphaFoldDB" id="A0A179GRA5"/>
<proteinExistence type="predicted"/>
<organism evidence="2 3">
    <name type="scientific">Purpureocillium lilacinum</name>
    <name type="common">Paecilomyces lilacinus</name>
    <dbReference type="NCBI Taxonomy" id="33203"/>
    <lineage>
        <taxon>Eukaryota</taxon>
        <taxon>Fungi</taxon>
        <taxon>Dikarya</taxon>
        <taxon>Ascomycota</taxon>
        <taxon>Pezizomycotina</taxon>
        <taxon>Sordariomycetes</taxon>
        <taxon>Hypocreomycetidae</taxon>
        <taxon>Hypocreales</taxon>
        <taxon>Ophiocordycipitaceae</taxon>
        <taxon>Purpureocillium</taxon>
    </lineage>
</organism>
<feature type="compositionally biased region" description="Polar residues" evidence="1">
    <location>
        <begin position="1"/>
        <end position="13"/>
    </location>
</feature>
<feature type="region of interest" description="Disordered" evidence="1">
    <location>
        <begin position="1"/>
        <end position="52"/>
    </location>
</feature>
<evidence type="ECO:0000256" key="1">
    <source>
        <dbReference type="SAM" id="MobiDB-lite"/>
    </source>
</evidence>
<evidence type="ECO:0000313" key="2">
    <source>
        <dbReference type="EMBL" id="OAQ79811.1"/>
    </source>
</evidence>
<dbReference type="Proteomes" id="UP000078240">
    <property type="component" value="Unassembled WGS sequence"/>
</dbReference>
<sequence length="177" mass="20141">MNDNSIIDALNSSRCKEPSRARAQHAPRASASDHQVPSGDRQHSTVELPSQPSRQRIVANHPLLLLPVAIVLPVRWDSRMPLLGVTRTASPRPSRALLYPRRQRRGGNRRRQTCSVRRHGRLDTRRRGAWRVLRRRREAEVVVRLPGREVRGCGISLSRRGWIGVDGEDDSCLMNMQ</sequence>
<protein>
    <submittedName>
        <fullName evidence="2">Uncharacterized protein</fullName>
    </submittedName>
</protein>
<accession>A0A179GRA5</accession>
<name>A0A179GRA5_PURLI</name>
<gene>
    <name evidence="2" type="ORF">VFPBJ_05396</name>
</gene>
<dbReference type="EMBL" id="LSBH01000004">
    <property type="protein sequence ID" value="OAQ79811.1"/>
    <property type="molecule type" value="Genomic_DNA"/>
</dbReference>
<evidence type="ECO:0000313" key="3">
    <source>
        <dbReference type="Proteomes" id="UP000078240"/>
    </source>
</evidence>
<comment type="caution">
    <text evidence="2">The sequence shown here is derived from an EMBL/GenBank/DDBJ whole genome shotgun (WGS) entry which is preliminary data.</text>
</comment>